<keyword evidence="4" id="KW-1185">Reference proteome</keyword>
<proteinExistence type="predicted"/>
<dbReference type="InterPro" id="IPR036388">
    <property type="entry name" value="WH-like_DNA-bd_sf"/>
</dbReference>
<dbReference type="PANTHER" id="PTHR42942">
    <property type="entry name" value="6-O-METHYLGUANINE DNA METHYLTRANSFERASE"/>
    <property type="match status" value="1"/>
</dbReference>
<feature type="domain" description="Methylated-DNA-[protein]-cysteine S-methyltransferase DNA binding" evidence="2">
    <location>
        <begin position="13"/>
        <end position="92"/>
    </location>
</feature>
<evidence type="ECO:0000259" key="2">
    <source>
        <dbReference type="Pfam" id="PF01035"/>
    </source>
</evidence>
<dbReference type="Proteomes" id="UP001150830">
    <property type="component" value="Unassembled WGS sequence"/>
</dbReference>
<dbReference type="Gene3D" id="1.10.10.10">
    <property type="entry name" value="Winged helix-like DNA-binding domain superfamily/Winged helix DNA-binding domain"/>
    <property type="match status" value="1"/>
</dbReference>
<dbReference type="InterPro" id="IPR014048">
    <property type="entry name" value="MethylDNA_cys_MeTrfase_DNA-bd"/>
</dbReference>
<sequence length="120" mass="13758">MAIRPIIPSTPIEIRLYTLLASVPAGRVVTYGQLADLIGLPNRARWVGQVLKMLPRETRLPWHRVVNAQGRISLPPMEGGNDQSERLRNEGVLVTDDGRISLRLYRWHPDYRYTRHSSFS</sequence>
<dbReference type="AlphaFoldDB" id="A0A9X3EBM6"/>
<organism evidence="3 4">
    <name type="scientific">Parathalassolituus penaei</name>
    <dbReference type="NCBI Taxonomy" id="2997323"/>
    <lineage>
        <taxon>Bacteria</taxon>
        <taxon>Pseudomonadati</taxon>
        <taxon>Pseudomonadota</taxon>
        <taxon>Gammaproteobacteria</taxon>
        <taxon>Oceanospirillales</taxon>
        <taxon>Oceanospirillaceae</taxon>
        <taxon>Parathalassolituus</taxon>
    </lineage>
</organism>
<dbReference type="GO" id="GO:0003824">
    <property type="term" value="F:catalytic activity"/>
    <property type="evidence" value="ECO:0007669"/>
    <property type="project" value="InterPro"/>
</dbReference>
<name>A0A9X3EBM6_9GAMM</name>
<dbReference type="RefSeq" id="WP_283172079.1">
    <property type="nucleotide sequence ID" value="NZ_JAPNOA010000006.1"/>
</dbReference>
<reference evidence="3" key="1">
    <citation type="submission" date="2022-11" db="EMBL/GenBank/DDBJ databases">
        <title>Parathalassolutuus dongxingensis gen. nov., sp. nov., a novel member of family Oceanospirillaceae isolated from a coastal shrimp pond in Guangxi, China.</title>
        <authorList>
            <person name="Chen H."/>
        </authorList>
    </citation>
    <scope>NUCLEOTIDE SEQUENCE</scope>
    <source>
        <strain evidence="3">G-43</strain>
    </source>
</reference>
<dbReference type="PANTHER" id="PTHR42942:SF1">
    <property type="entry name" value="ALKYLTRANSFERASE-LIKE PROTEIN 1"/>
    <property type="match status" value="1"/>
</dbReference>
<evidence type="ECO:0000256" key="1">
    <source>
        <dbReference type="ARBA" id="ARBA00022763"/>
    </source>
</evidence>
<dbReference type="Pfam" id="PF01035">
    <property type="entry name" value="DNA_binding_1"/>
    <property type="match status" value="1"/>
</dbReference>
<dbReference type="InterPro" id="IPR036217">
    <property type="entry name" value="MethylDNA_cys_MeTrfase_DNAb"/>
</dbReference>
<gene>
    <name evidence="3" type="ORF">OUO13_01480</name>
</gene>
<keyword evidence="1" id="KW-0227">DNA damage</keyword>
<evidence type="ECO:0000313" key="3">
    <source>
        <dbReference type="EMBL" id="MCY0963859.1"/>
    </source>
</evidence>
<dbReference type="EMBL" id="JAPNOA010000006">
    <property type="protein sequence ID" value="MCY0963859.1"/>
    <property type="molecule type" value="Genomic_DNA"/>
</dbReference>
<dbReference type="GO" id="GO:0006281">
    <property type="term" value="P:DNA repair"/>
    <property type="evidence" value="ECO:0007669"/>
    <property type="project" value="InterPro"/>
</dbReference>
<accession>A0A9X3EBM6</accession>
<comment type="caution">
    <text evidence="3">The sequence shown here is derived from an EMBL/GenBank/DDBJ whole genome shotgun (WGS) entry which is preliminary data.</text>
</comment>
<dbReference type="CDD" id="cd06445">
    <property type="entry name" value="ATase"/>
    <property type="match status" value="1"/>
</dbReference>
<dbReference type="InterPro" id="IPR052520">
    <property type="entry name" value="ATL_DNA_repair"/>
</dbReference>
<protein>
    <submittedName>
        <fullName evidence="3">MGMT family protein</fullName>
    </submittedName>
</protein>
<dbReference type="SUPFAM" id="SSF46767">
    <property type="entry name" value="Methylated DNA-protein cysteine methyltransferase, C-terminal domain"/>
    <property type="match status" value="1"/>
</dbReference>
<evidence type="ECO:0000313" key="4">
    <source>
        <dbReference type="Proteomes" id="UP001150830"/>
    </source>
</evidence>